<dbReference type="EMBL" id="JAMJPK010000005">
    <property type="protein sequence ID" value="MCL7941215.1"/>
    <property type="molecule type" value="Genomic_DNA"/>
</dbReference>
<evidence type="ECO:0000313" key="1">
    <source>
        <dbReference type="EMBL" id="MCL7941215.1"/>
    </source>
</evidence>
<comment type="caution">
    <text evidence="1">The sequence shown here is derived from an EMBL/GenBank/DDBJ whole genome shotgun (WGS) entry which is preliminary data.</text>
</comment>
<dbReference type="Pfam" id="PF25209">
    <property type="entry name" value="Phage_capsid_4"/>
    <property type="match status" value="1"/>
</dbReference>
<sequence>MPTTNYAGLSQRTTYWAMTEHLKHAEPIAVLSKYGMSKPVPKNKAESVKFRRPVPLELAKTPLTEGSAPTSKALQYEDVTVTLDQYGDVVELTDKVQDLAEDPVLKDATELTGEQSGETIESLMWGILRGGTNVHYANGSARGDVNSVISLSKQRAITRALKSERAKKVTTMVSSSVKYGTEAIDAAFIGVAHTHLEADIRDMPGFVPTEKYGSMKPLPYEIGKVEDVRYVLTPVLEPFEDAGGDPTTNGVVTTSGGSPGQADVYPIVYFGKDAYGHIALKGKEAVEMKIRQPGQIDSNDKLGQIGWVGWKTWWKGFRANEAWMARLEVAASDLA</sequence>
<dbReference type="NCBIfam" id="TIGR04387">
    <property type="entry name" value="capsid_maj_N4"/>
    <property type="match status" value="1"/>
</dbReference>
<reference evidence="1" key="1">
    <citation type="submission" date="2022-05" db="EMBL/GenBank/DDBJ databases">
        <title>Halomonas geminus sp. nov. and Halomonas llamarensis sp. nov. isolated from high-altitude salars of the Atacama Desert.</title>
        <authorList>
            <person name="Hintersatz C."/>
            <person name="Rojas L.A."/>
            <person name="Wei T.-S."/>
            <person name="Kutschke S."/>
            <person name="Lehmann F."/>
            <person name="Jain R."/>
            <person name="Pollmann K."/>
        </authorList>
    </citation>
    <scope>NUCLEOTIDE SEQUENCE</scope>
    <source>
        <strain evidence="1">ATCH28</strain>
    </source>
</reference>
<gene>
    <name evidence="1" type="ORF">M8009_13055</name>
</gene>
<dbReference type="RefSeq" id="WP_250061805.1">
    <property type="nucleotide sequence ID" value="NZ_JAMJPK010000005.1"/>
</dbReference>
<organism evidence="1 2">
    <name type="scientific">Halomonas gemina</name>
    <dbReference type="NCBI Taxonomy" id="2945105"/>
    <lineage>
        <taxon>Bacteria</taxon>
        <taxon>Pseudomonadati</taxon>
        <taxon>Pseudomonadota</taxon>
        <taxon>Gammaproteobacteria</taxon>
        <taxon>Oceanospirillales</taxon>
        <taxon>Halomonadaceae</taxon>
        <taxon>Halomonas</taxon>
    </lineage>
</organism>
<name>A0ABT0T2R6_9GAMM</name>
<dbReference type="Proteomes" id="UP001165369">
    <property type="component" value="Unassembled WGS sequence"/>
</dbReference>
<evidence type="ECO:0000313" key="2">
    <source>
        <dbReference type="Proteomes" id="UP001165369"/>
    </source>
</evidence>
<protein>
    <submittedName>
        <fullName evidence="1">N4-gp56 family major capsid protein</fullName>
    </submittedName>
</protein>
<proteinExistence type="predicted"/>
<keyword evidence="2" id="KW-1185">Reference proteome</keyword>
<accession>A0ABT0T2R6</accession>